<comment type="caution">
    <text evidence="1">The sequence shown here is derived from an EMBL/GenBank/DDBJ whole genome shotgun (WGS) entry which is preliminary data.</text>
</comment>
<accession>A0A430L3Q9</accession>
<gene>
    <name evidence="1" type="ORF">BHE90_015221</name>
</gene>
<evidence type="ECO:0000313" key="2">
    <source>
        <dbReference type="Proteomes" id="UP000287124"/>
    </source>
</evidence>
<organism evidence="1 2">
    <name type="scientific">Fusarium euwallaceae</name>
    <dbReference type="NCBI Taxonomy" id="1147111"/>
    <lineage>
        <taxon>Eukaryota</taxon>
        <taxon>Fungi</taxon>
        <taxon>Dikarya</taxon>
        <taxon>Ascomycota</taxon>
        <taxon>Pezizomycotina</taxon>
        <taxon>Sordariomycetes</taxon>
        <taxon>Hypocreomycetidae</taxon>
        <taxon>Hypocreales</taxon>
        <taxon>Nectriaceae</taxon>
        <taxon>Fusarium</taxon>
        <taxon>Fusarium solani species complex</taxon>
    </lineage>
</organism>
<evidence type="ECO:0000313" key="1">
    <source>
        <dbReference type="EMBL" id="RTE70381.1"/>
    </source>
</evidence>
<dbReference type="AlphaFoldDB" id="A0A430L3Q9"/>
<sequence>MPLLPEVAIELFNCFYNRERERIYTWAKSNGLLIGKKSELGPQIIWLRRCEISSGKNRVSFSIVVPNPREAQTARDELGTGEMTTAKDRLVAVSITSPIARKFAAQSRPNVEVGDVIILESDEGLAVSGEENGAGEVQGICLVSAVHVARFVGQGKGGWNEDIEEAGQSIA</sequence>
<protein>
    <submittedName>
        <fullName evidence="1">Uncharacterized protein</fullName>
    </submittedName>
</protein>
<dbReference type="EMBL" id="MIKF01000462">
    <property type="protein sequence ID" value="RTE70381.1"/>
    <property type="molecule type" value="Genomic_DNA"/>
</dbReference>
<proteinExistence type="predicted"/>
<dbReference type="Proteomes" id="UP000287124">
    <property type="component" value="Unassembled WGS sequence"/>
</dbReference>
<keyword evidence="2" id="KW-1185">Reference proteome</keyword>
<reference evidence="1 2" key="1">
    <citation type="submission" date="2017-06" db="EMBL/GenBank/DDBJ databases">
        <title>Comparative genomic analysis of Ambrosia Fusariam Clade fungi.</title>
        <authorList>
            <person name="Stajich J.E."/>
            <person name="Carrillo J."/>
            <person name="Kijimoto T."/>
            <person name="Eskalen A."/>
            <person name="O'Donnell K."/>
            <person name="Kasson M."/>
        </authorList>
    </citation>
    <scope>NUCLEOTIDE SEQUENCE [LARGE SCALE GENOMIC DNA]</scope>
    <source>
        <strain evidence="1 2">UCR1854</strain>
    </source>
</reference>
<name>A0A430L3Q9_9HYPO</name>